<evidence type="ECO:0000256" key="1">
    <source>
        <dbReference type="SAM" id="MobiDB-lite"/>
    </source>
</evidence>
<dbReference type="Pfam" id="PF06078">
    <property type="entry name" value="DUF937"/>
    <property type="match status" value="1"/>
</dbReference>
<accession>A0A942E0M8</accession>
<comment type="caution">
    <text evidence="2">The sequence shown here is derived from an EMBL/GenBank/DDBJ whole genome shotgun (WGS) entry which is preliminary data.</text>
</comment>
<evidence type="ECO:0000313" key="3">
    <source>
        <dbReference type="Proteomes" id="UP000680348"/>
    </source>
</evidence>
<feature type="region of interest" description="Disordered" evidence="1">
    <location>
        <begin position="231"/>
        <end position="258"/>
    </location>
</feature>
<dbReference type="Proteomes" id="UP000680348">
    <property type="component" value="Unassembled WGS sequence"/>
</dbReference>
<evidence type="ECO:0000313" key="2">
    <source>
        <dbReference type="EMBL" id="MBS3648435.1"/>
    </source>
</evidence>
<dbReference type="AlphaFoldDB" id="A0A942E0M8"/>
<gene>
    <name evidence="2" type="ORF">KEU06_07305</name>
</gene>
<dbReference type="RefSeq" id="WP_188253989.1">
    <property type="nucleotide sequence ID" value="NZ_JABVCF010000003.1"/>
</dbReference>
<name>A0A942E0M8_9HYPH</name>
<feature type="compositionally biased region" description="Polar residues" evidence="1">
    <location>
        <begin position="232"/>
        <end position="246"/>
    </location>
</feature>
<reference evidence="2" key="1">
    <citation type="submission" date="2021-04" db="EMBL/GenBank/DDBJ databases">
        <title>Pseudaminobacter soli sp. nov., isolated from paddy soil contaminated by heavy metals.</title>
        <authorList>
            <person name="Zhang K."/>
        </authorList>
    </citation>
    <scope>NUCLEOTIDE SEQUENCE</scope>
    <source>
        <strain evidence="2">19-2017</strain>
    </source>
</reference>
<feature type="region of interest" description="Disordered" evidence="1">
    <location>
        <begin position="170"/>
        <end position="189"/>
    </location>
</feature>
<sequence>MATLFDMMMEAQNGRAMELVARQFELSRQQAEFAVEALMPAFSQGLKRSASDPYGIAAFMTALASGQHAKYFEDVQKAFSPEGIVQGNAILANLFGSKELSRAIAAQAAQATGIAQEIFKQMLPVVAAMMMGGLFKQATKPQSDAGTPSNPLGEMMAEMMRRGAAMMGASSPQAEQPRFDPFDNPFSRAMQDMFGGAARQTSGPSAASKEAPASGFENPWMRVFADMMRGQPTDSSAQEQAATQKSGPKRQHNPYDDLFGQMFKAGRNMQNEYQKNVEAIFEQFSKGFNQGKS</sequence>
<proteinExistence type="predicted"/>
<organism evidence="2 3">
    <name type="scientific">Pseudaminobacter soli</name>
    <name type="common">ex Zhang et al. 2022</name>
    <dbReference type="NCBI Taxonomy" id="2831468"/>
    <lineage>
        <taxon>Bacteria</taxon>
        <taxon>Pseudomonadati</taxon>
        <taxon>Pseudomonadota</taxon>
        <taxon>Alphaproteobacteria</taxon>
        <taxon>Hyphomicrobiales</taxon>
        <taxon>Phyllobacteriaceae</taxon>
        <taxon>Pseudaminobacter</taxon>
    </lineage>
</organism>
<dbReference type="InterPro" id="IPR009282">
    <property type="entry name" value="DUF937"/>
</dbReference>
<dbReference type="EMBL" id="JAGWCR010000003">
    <property type="protein sequence ID" value="MBS3648435.1"/>
    <property type="molecule type" value="Genomic_DNA"/>
</dbReference>
<keyword evidence="3" id="KW-1185">Reference proteome</keyword>
<protein>
    <submittedName>
        <fullName evidence="2">DUF937 domain-containing protein</fullName>
    </submittedName>
</protein>